<keyword evidence="4" id="KW-1185">Reference proteome</keyword>
<keyword evidence="3" id="KW-0808">Transferase</keyword>
<name>A0A077ZVY9_STYLE</name>
<keyword evidence="3" id="KW-0418">Kinase</keyword>
<dbReference type="Proteomes" id="UP000039865">
    <property type="component" value="Unassembled WGS sequence"/>
</dbReference>
<evidence type="ECO:0000256" key="1">
    <source>
        <dbReference type="SAM" id="MobiDB-lite"/>
    </source>
</evidence>
<sequence>MQLSSTGHDGSTTVDGLIQNDSFYGSMGSSNDLATHTTLPSDSSPFREKYEIDEDGELLGEGTHCVVRECKCKVTLQNHAVKIFRSEDEEMFIHAEREFKILEKLKGNPNIVQGIEYIPEFLRSRGYLVLEKIEGQHILHLIENGPVSEEQAKTMIKQVISAVDYMHENGVVHRDLNPTNVFLVDQKTLQIKILDFNVSKLVENQRSRRNSLDEEESKSYQSSPSKNGKYKYSLFTKTGTPIYSAPEMHQAYRYTEAVDMWGIGTILYTLLMGEPPFYESSIPVLMKKVQSADYDRSSPQWQNLSLLGQEFIMGLLEVDPLIRFTTKEALAHPWFIQ</sequence>
<evidence type="ECO:0000313" key="3">
    <source>
        <dbReference type="EMBL" id="CDW73420.1"/>
    </source>
</evidence>
<dbReference type="OMA" id="FFCRLQK"/>
<gene>
    <name evidence="3" type="primary">Contig17247.g18365</name>
    <name evidence="3" type="ORF">STYLEM_2397</name>
</gene>
<reference evidence="3 4" key="1">
    <citation type="submission" date="2014-06" db="EMBL/GenBank/DDBJ databases">
        <authorList>
            <person name="Swart Estienne"/>
        </authorList>
    </citation>
    <scope>NUCLEOTIDE SEQUENCE [LARGE SCALE GENOMIC DNA]</scope>
    <source>
        <strain evidence="3 4">130c</strain>
    </source>
</reference>
<feature type="region of interest" description="Disordered" evidence="1">
    <location>
        <begin position="205"/>
        <end position="226"/>
    </location>
</feature>
<evidence type="ECO:0000313" key="4">
    <source>
        <dbReference type="Proteomes" id="UP000039865"/>
    </source>
</evidence>
<dbReference type="PANTHER" id="PTHR24347">
    <property type="entry name" value="SERINE/THREONINE-PROTEIN KINASE"/>
    <property type="match status" value="1"/>
</dbReference>
<dbReference type="InterPro" id="IPR000719">
    <property type="entry name" value="Prot_kinase_dom"/>
</dbReference>
<dbReference type="Gene3D" id="3.30.200.20">
    <property type="entry name" value="Phosphorylase Kinase, domain 1"/>
    <property type="match status" value="1"/>
</dbReference>
<dbReference type="GO" id="GO:0004672">
    <property type="term" value="F:protein kinase activity"/>
    <property type="evidence" value="ECO:0007669"/>
    <property type="project" value="InterPro"/>
</dbReference>
<dbReference type="GO" id="GO:0005524">
    <property type="term" value="F:ATP binding"/>
    <property type="evidence" value="ECO:0007669"/>
    <property type="project" value="InterPro"/>
</dbReference>
<evidence type="ECO:0000259" key="2">
    <source>
        <dbReference type="PROSITE" id="PS50011"/>
    </source>
</evidence>
<dbReference type="Gene3D" id="1.10.510.10">
    <property type="entry name" value="Transferase(Phosphotransferase) domain 1"/>
    <property type="match status" value="1"/>
</dbReference>
<dbReference type="InParanoid" id="A0A077ZVY9"/>
<dbReference type="InterPro" id="IPR011009">
    <property type="entry name" value="Kinase-like_dom_sf"/>
</dbReference>
<proteinExistence type="predicted"/>
<accession>A0A077ZVY9</accession>
<dbReference type="AlphaFoldDB" id="A0A077ZVY9"/>
<dbReference type="SUPFAM" id="SSF56112">
    <property type="entry name" value="Protein kinase-like (PK-like)"/>
    <property type="match status" value="1"/>
</dbReference>
<organism evidence="3 4">
    <name type="scientific">Stylonychia lemnae</name>
    <name type="common">Ciliate</name>
    <dbReference type="NCBI Taxonomy" id="5949"/>
    <lineage>
        <taxon>Eukaryota</taxon>
        <taxon>Sar</taxon>
        <taxon>Alveolata</taxon>
        <taxon>Ciliophora</taxon>
        <taxon>Intramacronucleata</taxon>
        <taxon>Spirotrichea</taxon>
        <taxon>Stichotrichia</taxon>
        <taxon>Sporadotrichida</taxon>
        <taxon>Oxytrichidae</taxon>
        <taxon>Stylonychinae</taxon>
        <taxon>Stylonychia</taxon>
    </lineage>
</organism>
<feature type="domain" description="Protein kinase" evidence="2">
    <location>
        <begin position="53"/>
        <end position="335"/>
    </location>
</feature>
<dbReference type="Pfam" id="PF00069">
    <property type="entry name" value="Pkinase"/>
    <property type="match status" value="1"/>
</dbReference>
<dbReference type="PROSITE" id="PS50011">
    <property type="entry name" value="PROTEIN_KINASE_DOM"/>
    <property type="match status" value="1"/>
</dbReference>
<protein>
    <submittedName>
        <fullName evidence="3">Protein kinase domain containing protein</fullName>
    </submittedName>
</protein>
<dbReference type="EMBL" id="CCKQ01002329">
    <property type="protein sequence ID" value="CDW73420.1"/>
    <property type="molecule type" value="Genomic_DNA"/>
</dbReference>
<dbReference type="OrthoDB" id="418164at2759"/>